<feature type="transmembrane region" description="Helical" evidence="1">
    <location>
        <begin position="63"/>
        <end position="86"/>
    </location>
</feature>
<dbReference type="RefSeq" id="WP_309560668.1">
    <property type="nucleotide sequence ID" value="NZ_JAVJIU010000002.1"/>
</dbReference>
<keyword evidence="1" id="KW-1133">Transmembrane helix</keyword>
<dbReference type="EMBL" id="JAVJIU010000002">
    <property type="protein sequence ID" value="MDR5589776.1"/>
    <property type="molecule type" value="Genomic_DNA"/>
</dbReference>
<keyword evidence="1" id="KW-0812">Transmembrane</keyword>
<comment type="caution">
    <text evidence="2">The sequence shown here is derived from an EMBL/GenBank/DDBJ whole genome shotgun (WGS) entry which is preliminary data.</text>
</comment>
<accession>A0ABU1EN52</accession>
<evidence type="ECO:0000313" key="2">
    <source>
        <dbReference type="EMBL" id="MDR5589776.1"/>
    </source>
</evidence>
<proteinExistence type="predicted"/>
<keyword evidence="3" id="KW-1185">Reference proteome</keyword>
<gene>
    <name evidence="2" type="ORF">RE431_03945</name>
</gene>
<organism evidence="2 3">
    <name type="scientific">Christiangramia sediminicola</name>
    <dbReference type="NCBI Taxonomy" id="3073267"/>
    <lineage>
        <taxon>Bacteria</taxon>
        <taxon>Pseudomonadati</taxon>
        <taxon>Bacteroidota</taxon>
        <taxon>Flavobacteriia</taxon>
        <taxon>Flavobacteriales</taxon>
        <taxon>Flavobacteriaceae</taxon>
        <taxon>Christiangramia</taxon>
    </lineage>
</organism>
<feature type="transmembrane region" description="Helical" evidence="1">
    <location>
        <begin position="92"/>
        <end position="110"/>
    </location>
</feature>
<protein>
    <submittedName>
        <fullName evidence="2">Uncharacterized protein</fullName>
    </submittedName>
</protein>
<keyword evidence="1" id="KW-0472">Membrane</keyword>
<dbReference type="Proteomes" id="UP001257234">
    <property type="component" value="Unassembled WGS sequence"/>
</dbReference>
<evidence type="ECO:0000256" key="1">
    <source>
        <dbReference type="SAM" id="Phobius"/>
    </source>
</evidence>
<evidence type="ECO:0000313" key="3">
    <source>
        <dbReference type="Proteomes" id="UP001257234"/>
    </source>
</evidence>
<sequence>MLIFFFILIIGNAYFVYQHVQELEIYMAGLIDYGIYTIYYINLFVLAIVALIYYLNSYSRKSVLFITLVMALVVSDILRDMALFYLPDSSVLAIKNFLSIIAIILSFQFFTTREKKLRLINLV</sequence>
<reference evidence="3" key="1">
    <citation type="submission" date="2023-07" db="EMBL/GenBank/DDBJ databases">
        <title>Christiangramia sp. SM2212., a novel bacterium of the family Flavobacteriaceae isolated from the sea sediment.</title>
        <authorList>
            <person name="Wang J."/>
            <person name="Zhang X."/>
        </authorList>
    </citation>
    <scope>NUCLEOTIDE SEQUENCE [LARGE SCALE GENOMIC DNA]</scope>
    <source>
        <strain evidence="3">SM2212</strain>
    </source>
</reference>
<name>A0ABU1EN52_9FLAO</name>
<feature type="transmembrane region" description="Helical" evidence="1">
    <location>
        <begin position="37"/>
        <end position="56"/>
    </location>
</feature>